<evidence type="ECO:0000313" key="1">
    <source>
        <dbReference type="EMBL" id="GAI27169.1"/>
    </source>
</evidence>
<reference evidence="1" key="1">
    <citation type="journal article" date="2014" name="Front. Microbiol.">
        <title>High frequency of phylogenetically diverse reductive dehalogenase-homologous genes in deep subseafloor sedimentary metagenomes.</title>
        <authorList>
            <person name="Kawai M."/>
            <person name="Futagami T."/>
            <person name="Toyoda A."/>
            <person name="Takaki Y."/>
            <person name="Nishi S."/>
            <person name="Hori S."/>
            <person name="Arai W."/>
            <person name="Tsubouchi T."/>
            <person name="Morono Y."/>
            <person name="Uchiyama I."/>
            <person name="Ito T."/>
            <person name="Fujiyama A."/>
            <person name="Inagaki F."/>
            <person name="Takami H."/>
        </authorList>
    </citation>
    <scope>NUCLEOTIDE SEQUENCE</scope>
    <source>
        <strain evidence="1">Expedition CK06-06</strain>
    </source>
</reference>
<proteinExistence type="predicted"/>
<protein>
    <submittedName>
        <fullName evidence="1">Uncharacterized protein</fullName>
    </submittedName>
</protein>
<gene>
    <name evidence="1" type="ORF">S06H3_30211</name>
</gene>
<dbReference type="AlphaFoldDB" id="X1P8B7"/>
<comment type="caution">
    <text evidence="1">The sequence shown here is derived from an EMBL/GenBank/DDBJ whole genome shotgun (WGS) entry which is preliminary data.</text>
</comment>
<accession>X1P8B7</accession>
<organism evidence="1">
    <name type="scientific">marine sediment metagenome</name>
    <dbReference type="NCBI Taxonomy" id="412755"/>
    <lineage>
        <taxon>unclassified sequences</taxon>
        <taxon>metagenomes</taxon>
        <taxon>ecological metagenomes</taxon>
    </lineage>
</organism>
<name>X1P8B7_9ZZZZ</name>
<sequence>MEFLSTQILRSVGTDEAKLLSELYDVMKGPQLFQDLDFFEIQPTPEEILRYESFRDCAQSLGDKLEVEEFDDYNLSKSTEEIGKRELGINTSRYKKDSDEYLKIRKEMLEILSKYNISLEDFLNR</sequence>
<dbReference type="EMBL" id="BARV01017774">
    <property type="protein sequence ID" value="GAI27169.1"/>
    <property type="molecule type" value="Genomic_DNA"/>
</dbReference>